<protein>
    <submittedName>
        <fullName evidence="1">Uncharacterized protein</fullName>
    </submittedName>
</protein>
<dbReference type="EMBL" id="GBXM01106007">
    <property type="protein sequence ID" value="JAH02570.1"/>
    <property type="molecule type" value="Transcribed_RNA"/>
</dbReference>
<reference evidence="1" key="2">
    <citation type="journal article" date="2015" name="Fish Shellfish Immunol.">
        <title>Early steps in the European eel (Anguilla anguilla)-Vibrio vulnificus interaction in the gills: Role of the RtxA13 toxin.</title>
        <authorList>
            <person name="Callol A."/>
            <person name="Pajuelo D."/>
            <person name="Ebbesson L."/>
            <person name="Teles M."/>
            <person name="MacKenzie S."/>
            <person name="Amaro C."/>
        </authorList>
    </citation>
    <scope>NUCLEOTIDE SEQUENCE</scope>
</reference>
<organism evidence="1">
    <name type="scientific">Anguilla anguilla</name>
    <name type="common">European freshwater eel</name>
    <name type="synonym">Muraena anguilla</name>
    <dbReference type="NCBI Taxonomy" id="7936"/>
    <lineage>
        <taxon>Eukaryota</taxon>
        <taxon>Metazoa</taxon>
        <taxon>Chordata</taxon>
        <taxon>Craniata</taxon>
        <taxon>Vertebrata</taxon>
        <taxon>Euteleostomi</taxon>
        <taxon>Actinopterygii</taxon>
        <taxon>Neopterygii</taxon>
        <taxon>Teleostei</taxon>
        <taxon>Anguilliformes</taxon>
        <taxon>Anguillidae</taxon>
        <taxon>Anguilla</taxon>
    </lineage>
</organism>
<accession>A0A0E9PEQ5</accession>
<evidence type="ECO:0000313" key="1">
    <source>
        <dbReference type="EMBL" id="JAH02570.1"/>
    </source>
</evidence>
<sequence length="47" mass="5621">MCPKTIFMTYRDVYLVFILEKRSSVYPHISFFLQNHNVCTLCFTLSL</sequence>
<name>A0A0E9PEQ5_ANGAN</name>
<reference evidence="1" key="1">
    <citation type="submission" date="2014-11" db="EMBL/GenBank/DDBJ databases">
        <authorList>
            <person name="Amaro Gonzalez C."/>
        </authorList>
    </citation>
    <scope>NUCLEOTIDE SEQUENCE</scope>
</reference>
<dbReference type="AlphaFoldDB" id="A0A0E9PEQ5"/>
<proteinExistence type="predicted"/>